<dbReference type="EMBL" id="JBBMFI010000013">
    <property type="protein sequence ID" value="MEQ2565545.1"/>
    <property type="molecule type" value="Genomic_DNA"/>
</dbReference>
<dbReference type="Pfam" id="PF01522">
    <property type="entry name" value="Polysacc_deac_1"/>
    <property type="match status" value="1"/>
</dbReference>
<dbReference type="SUPFAM" id="SSF49373">
    <property type="entry name" value="Invasin/intimin cell-adhesion fragments"/>
    <property type="match status" value="3"/>
</dbReference>
<dbReference type="SMART" id="SM00635">
    <property type="entry name" value="BID_2"/>
    <property type="match status" value="3"/>
</dbReference>
<name>A0ABV1HTA8_9FIRM</name>
<evidence type="ECO:0000256" key="4">
    <source>
        <dbReference type="SAM" id="Phobius"/>
    </source>
</evidence>
<dbReference type="Proteomes" id="UP001478133">
    <property type="component" value="Unassembled WGS sequence"/>
</dbReference>
<feature type="region of interest" description="Disordered" evidence="3">
    <location>
        <begin position="508"/>
        <end position="554"/>
    </location>
</feature>
<keyword evidence="4" id="KW-1133">Transmembrane helix</keyword>
<feature type="transmembrane region" description="Helical" evidence="4">
    <location>
        <begin position="7"/>
        <end position="30"/>
    </location>
</feature>
<feature type="compositionally biased region" description="Low complexity" evidence="3">
    <location>
        <begin position="511"/>
        <end position="554"/>
    </location>
</feature>
<dbReference type="Gene3D" id="3.20.20.370">
    <property type="entry name" value="Glycoside hydrolase/deacetylase"/>
    <property type="match status" value="1"/>
</dbReference>
<dbReference type="PANTHER" id="PTHR10587">
    <property type="entry name" value="GLYCOSYL TRANSFERASE-RELATED"/>
    <property type="match status" value="1"/>
</dbReference>
<evidence type="ECO:0000259" key="5">
    <source>
        <dbReference type="PROSITE" id="PS51677"/>
    </source>
</evidence>
<keyword evidence="4" id="KW-0472">Membrane</keyword>
<keyword evidence="1" id="KW-0479">Metal-binding</keyword>
<gene>
    <name evidence="6" type="ORF">ABFO16_04750</name>
</gene>
<sequence>MKAKSIIITTILVILAIISVVCAGLTLYGVDIVEETKSLLNITTNAQSVSFKTKEITLGVGQESSLDVVLSPKDAKNTYKLSSTDSSIVKVTGNKVMALKKGDCSIKVTTDNNLTNYADITVVSAPKKISAPKKVVMANGESYTFKPDDSENTPSDFYTYNIDNKNVATIDKTGTIKAISKGNATITITSYNGIEKKVKLQIFNEPTSFKLNLANTTMGVGGTINIVPEFNKNEGTSSYTFTTDNDHIVSVDNKGLVKALREGEANVTCTLYNNLSATCKIIVTEQKAKIRKNLDRTKPMVALTFDDGPDASNTEQILKSLKSVNGRATFFLVGSRIEGEEDIVQQEFNAGHEIGNHSWDHQYASNISEKKQRAEMNKTNDAIKKVIGEYPTVFRCPGGITSNVYETENISPIILWSIDTLDWSTKSSQATFNAIKSVFKKGQNLDGDIVLMHDIQDSTPKAVANIVKYLDKKGYQLVTVSELAYYRNTTMKNGETYSCFYPTTNYSQKRNNSNTNSNQTEFSTNQSNNSNNTTSTTVANNQNVVTDNTTPTVN</sequence>
<dbReference type="InterPro" id="IPR050248">
    <property type="entry name" value="Polysacc_deacetylase_ArnD"/>
</dbReference>
<dbReference type="PANTHER" id="PTHR10587:SF133">
    <property type="entry name" value="CHITIN DEACETYLASE 1-RELATED"/>
    <property type="match status" value="1"/>
</dbReference>
<dbReference type="InterPro" id="IPR003343">
    <property type="entry name" value="Big_2"/>
</dbReference>
<evidence type="ECO:0000313" key="6">
    <source>
        <dbReference type="EMBL" id="MEQ2565545.1"/>
    </source>
</evidence>
<dbReference type="InterPro" id="IPR002509">
    <property type="entry name" value="NODB_dom"/>
</dbReference>
<protein>
    <submittedName>
        <fullName evidence="6">Polysaccharide deacetylase family protein</fullName>
    </submittedName>
</protein>
<organism evidence="6 7">
    <name type="scientific">Ruminococcoides intestinihominis</name>
    <dbReference type="NCBI Taxonomy" id="3133161"/>
    <lineage>
        <taxon>Bacteria</taxon>
        <taxon>Bacillati</taxon>
        <taxon>Bacillota</taxon>
        <taxon>Clostridia</taxon>
        <taxon>Eubacteriales</taxon>
        <taxon>Oscillospiraceae</taxon>
        <taxon>Ruminococcoides</taxon>
    </lineage>
</organism>
<evidence type="ECO:0000256" key="1">
    <source>
        <dbReference type="ARBA" id="ARBA00022723"/>
    </source>
</evidence>
<evidence type="ECO:0000256" key="3">
    <source>
        <dbReference type="SAM" id="MobiDB-lite"/>
    </source>
</evidence>
<keyword evidence="2" id="KW-0378">Hydrolase</keyword>
<accession>A0ABV1HTA8</accession>
<feature type="domain" description="NodB homology" evidence="5">
    <location>
        <begin position="299"/>
        <end position="478"/>
    </location>
</feature>
<evidence type="ECO:0000313" key="7">
    <source>
        <dbReference type="Proteomes" id="UP001478133"/>
    </source>
</evidence>
<dbReference type="Pfam" id="PF02368">
    <property type="entry name" value="Big_2"/>
    <property type="match status" value="2"/>
</dbReference>
<evidence type="ECO:0000256" key="2">
    <source>
        <dbReference type="ARBA" id="ARBA00022801"/>
    </source>
</evidence>
<dbReference type="Gene3D" id="2.60.40.1080">
    <property type="match status" value="3"/>
</dbReference>
<reference evidence="6 7" key="1">
    <citation type="submission" date="2024-03" db="EMBL/GenBank/DDBJ databases">
        <title>Human intestinal bacterial collection.</title>
        <authorList>
            <person name="Pauvert C."/>
            <person name="Hitch T.C.A."/>
            <person name="Clavel T."/>
        </authorList>
    </citation>
    <scope>NUCLEOTIDE SEQUENCE [LARGE SCALE GENOMIC DNA]</scope>
    <source>
        <strain evidence="6 7">CLA-AP-H18</strain>
    </source>
</reference>
<dbReference type="PROSITE" id="PS51677">
    <property type="entry name" value="NODB"/>
    <property type="match status" value="1"/>
</dbReference>
<comment type="caution">
    <text evidence="6">The sequence shown here is derived from an EMBL/GenBank/DDBJ whole genome shotgun (WGS) entry which is preliminary data.</text>
</comment>
<proteinExistence type="predicted"/>
<keyword evidence="7" id="KW-1185">Reference proteome</keyword>
<dbReference type="SUPFAM" id="SSF88713">
    <property type="entry name" value="Glycoside hydrolase/deacetylase"/>
    <property type="match status" value="1"/>
</dbReference>
<dbReference type="InterPro" id="IPR011330">
    <property type="entry name" value="Glyco_hydro/deAcase_b/a-brl"/>
</dbReference>
<dbReference type="RefSeq" id="WP_367286418.1">
    <property type="nucleotide sequence ID" value="NZ_JBBMEY010000016.1"/>
</dbReference>
<dbReference type="InterPro" id="IPR008964">
    <property type="entry name" value="Invasin/intimin_cell_adhesion"/>
</dbReference>
<keyword evidence="4" id="KW-0812">Transmembrane</keyword>